<feature type="compositionally biased region" description="Basic residues" evidence="1">
    <location>
        <begin position="1"/>
        <end position="11"/>
    </location>
</feature>
<gene>
    <name evidence="2" type="ORF">NCGR_LOCUS24697</name>
</gene>
<protein>
    <submittedName>
        <fullName evidence="2">Uncharacterized protein</fullName>
    </submittedName>
</protein>
<feature type="region of interest" description="Disordered" evidence="1">
    <location>
        <begin position="51"/>
        <end position="79"/>
    </location>
</feature>
<dbReference type="AlphaFoldDB" id="A0A811P6X3"/>
<name>A0A811P6X3_9POAL</name>
<keyword evidence="3" id="KW-1185">Reference proteome</keyword>
<evidence type="ECO:0000313" key="2">
    <source>
        <dbReference type="EMBL" id="CAD6236945.1"/>
    </source>
</evidence>
<dbReference type="EMBL" id="CAJGYO010000006">
    <property type="protein sequence ID" value="CAD6236945.1"/>
    <property type="molecule type" value="Genomic_DNA"/>
</dbReference>
<reference evidence="2" key="1">
    <citation type="submission" date="2020-10" db="EMBL/GenBank/DDBJ databases">
        <authorList>
            <person name="Han B."/>
            <person name="Lu T."/>
            <person name="Zhao Q."/>
            <person name="Huang X."/>
            <person name="Zhao Y."/>
        </authorList>
    </citation>
    <scope>NUCLEOTIDE SEQUENCE</scope>
</reference>
<accession>A0A811P6X3</accession>
<sequence>MEMPERRRRGLHRESRSSRPRRLHIGAPKFRPSQAYGYSCCAVGQSGQDVAPLRPSSRNHDELLPSSARNPKRDELLHPSSRNPMIMDLSFSLYSTFVIEAQHGFNKVYTFVETLLQRWSYCFEGCQITDMCLDLYKEFGTTMAGLKVFTNYDKAHVEEALWGLLGKGMDMAESSCYSIYGSISGC</sequence>
<organism evidence="2 3">
    <name type="scientific">Miscanthus lutarioriparius</name>
    <dbReference type="NCBI Taxonomy" id="422564"/>
    <lineage>
        <taxon>Eukaryota</taxon>
        <taxon>Viridiplantae</taxon>
        <taxon>Streptophyta</taxon>
        <taxon>Embryophyta</taxon>
        <taxon>Tracheophyta</taxon>
        <taxon>Spermatophyta</taxon>
        <taxon>Magnoliopsida</taxon>
        <taxon>Liliopsida</taxon>
        <taxon>Poales</taxon>
        <taxon>Poaceae</taxon>
        <taxon>PACMAD clade</taxon>
        <taxon>Panicoideae</taxon>
        <taxon>Andropogonodae</taxon>
        <taxon>Andropogoneae</taxon>
        <taxon>Saccharinae</taxon>
        <taxon>Miscanthus</taxon>
    </lineage>
</organism>
<proteinExistence type="predicted"/>
<feature type="region of interest" description="Disordered" evidence="1">
    <location>
        <begin position="1"/>
        <end position="34"/>
    </location>
</feature>
<evidence type="ECO:0000313" key="3">
    <source>
        <dbReference type="Proteomes" id="UP000604825"/>
    </source>
</evidence>
<comment type="caution">
    <text evidence="2">The sequence shown here is derived from an EMBL/GenBank/DDBJ whole genome shotgun (WGS) entry which is preliminary data.</text>
</comment>
<dbReference type="Proteomes" id="UP000604825">
    <property type="component" value="Unassembled WGS sequence"/>
</dbReference>
<evidence type="ECO:0000256" key="1">
    <source>
        <dbReference type="SAM" id="MobiDB-lite"/>
    </source>
</evidence>